<sequence length="108" mass="12689">MFVVMFEFVVKEGCEQAFLDAWPKVTQGIYMFKGSLGSRLHRTKNGELIAYAQWPDRATYELANQQTMSEQYETHRAQMRAALNIEQTRIIYEMDVAVDYLQRRPFAI</sequence>
<reference evidence="2" key="1">
    <citation type="submission" date="2021-07" db="EMBL/GenBank/DDBJ databases">
        <title>Neiella marina sp. nov., isolated from the intestinal content of sea cucumber Apostichopus japonicus.</title>
        <authorList>
            <person name="Bai X."/>
        </authorList>
    </citation>
    <scope>NUCLEOTIDE SEQUENCE</scope>
    <source>
        <strain evidence="2">126</strain>
    </source>
</reference>
<dbReference type="GO" id="GO:0004497">
    <property type="term" value="F:monooxygenase activity"/>
    <property type="evidence" value="ECO:0007669"/>
    <property type="project" value="UniProtKB-KW"/>
</dbReference>
<dbReference type="Proteomes" id="UP001166251">
    <property type="component" value="Unassembled WGS sequence"/>
</dbReference>
<dbReference type="Pfam" id="PF03992">
    <property type="entry name" value="ABM"/>
    <property type="match status" value="1"/>
</dbReference>
<gene>
    <name evidence="2" type="ORF">K0504_15375</name>
</gene>
<organism evidence="2 3">
    <name type="scientific">Neiella holothuriorum</name>
    <dbReference type="NCBI Taxonomy" id="2870530"/>
    <lineage>
        <taxon>Bacteria</taxon>
        <taxon>Pseudomonadati</taxon>
        <taxon>Pseudomonadota</taxon>
        <taxon>Gammaproteobacteria</taxon>
        <taxon>Alteromonadales</taxon>
        <taxon>Echinimonadaceae</taxon>
        <taxon>Neiella</taxon>
    </lineage>
</organism>
<protein>
    <submittedName>
        <fullName evidence="2">Antibiotic biosynthesis monooxygenase</fullName>
    </submittedName>
</protein>
<evidence type="ECO:0000313" key="3">
    <source>
        <dbReference type="Proteomes" id="UP001166251"/>
    </source>
</evidence>
<dbReference type="EMBL" id="JAHZSS010000022">
    <property type="protein sequence ID" value="MBW8192418.1"/>
    <property type="molecule type" value="Genomic_DNA"/>
</dbReference>
<keyword evidence="3" id="KW-1185">Reference proteome</keyword>
<dbReference type="RefSeq" id="WP_220105041.1">
    <property type="nucleotide sequence ID" value="NZ_JAHZSS010000022.1"/>
</dbReference>
<name>A0ABS7EJ87_9GAMM</name>
<proteinExistence type="predicted"/>
<dbReference type="SUPFAM" id="SSF54909">
    <property type="entry name" value="Dimeric alpha+beta barrel"/>
    <property type="match status" value="1"/>
</dbReference>
<feature type="domain" description="ABM" evidence="1">
    <location>
        <begin position="1"/>
        <end position="65"/>
    </location>
</feature>
<keyword evidence="2" id="KW-0503">Monooxygenase</keyword>
<dbReference type="InterPro" id="IPR011008">
    <property type="entry name" value="Dimeric_a/b-barrel"/>
</dbReference>
<dbReference type="Gene3D" id="3.30.70.100">
    <property type="match status" value="1"/>
</dbReference>
<evidence type="ECO:0000259" key="1">
    <source>
        <dbReference type="Pfam" id="PF03992"/>
    </source>
</evidence>
<dbReference type="InterPro" id="IPR007138">
    <property type="entry name" value="ABM_dom"/>
</dbReference>
<keyword evidence="2" id="KW-0560">Oxidoreductase</keyword>
<accession>A0ABS7EJ87</accession>
<comment type="caution">
    <text evidence="2">The sequence shown here is derived from an EMBL/GenBank/DDBJ whole genome shotgun (WGS) entry which is preliminary data.</text>
</comment>
<evidence type="ECO:0000313" key="2">
    <source>
        <dbReference type="EMBL" id="MBW8192418.1"/>
    </source>
</evidence>